<dbReference type="Pfam" id="PF13505">
    <property type="entry name" value="OMP_b-brl"/>
    <property type="match status" value="1"/>
</dbReference>
<feature type="signal peptide" evidence="2">
    <location>
        <begin position="1"/>
        <end position="20"/>
    </location>
</feature>
<dbReference type="Proteomes" id="UP000016562">
    <property type="component" value="Unassembled WGS sequence"/>
</dbReference>
<keyword evidence="1 2" id="KW-0732">Signal</keyword>
<protein>
    <recommendedName>
        <fullName evidence="3">Outer membrane protein beta-barrel domain-containing protein</fullName>
    </recommendedName>
</protein>
<sequence length="194" mass="20945">MNKKLLAILVISSFSITAHAADDKDSGRITVFAGASNISSNFHNPRFSVYGGTLGAEFGFNKYASINLAGTYASFDESNFHSNSQGDTADGWAINTRLMGKLGYPIENLSGKVRMTPYAMLGLAVESYKLEQDHAANSTFNTDDGKKINSQAGLAYGVGADIIIEDVYVIGVSYNRSNLDTSHQQTSLTLGYRF</sequence>
<feature type="domain" description="Outer membrane protein beta-barrel" evidence="3">
    <location>
        <begin position="7"/>
        <end position="194"/>
    </location>
</feature>
<dbReference type="RefSeq" id="WP_021713742.1">
    <property type="nucleotide sequence ID" value="NZ_BATM01000022.1"/>
</dbReference>
<dbReference type="InterPro" id="IPR027385">
    <property type="entry name" value="Beta-barrel_OMP"/>
</dbReference>
<evidence type="ECO:0000259" key="3">
    <source>
        <dbReference type="Pfam" id="PF13505"/>
    </source>
</evidence>
<dbReference type="AlphaFoldDB" id="U3CFM9"/>
<proteinExistence type="predicted"/>
<dbReference type="Gene3D" id="2.40.160.20">
    <property type="match status" value="1"/>
</dbReference>
<dbReference type="InterPro" id="IPR011250">
    <property type="entry name" value="OMP/PagP_B-barrel"/>
</dbReference>
<feature type="chain" id="PRO_5004640856" description="Outer membrane protein beta-barrel domain-containing protein" evidence="2">
    <location>
        <begin position="21"/>
        <end position="194"/>
    </location>
</feature>
<accession>U3CFM9</accession>
<comment type="caution">
    <text evidence="4">The sequence shown here is derived from an EMBL/GenBank/DDBJ whole genome shotgun (WGS) entry which is preliminary data.</text>
</comment>
<gene>
    <name evidence="4" type="ORF">VEZ01S_22_00420</name>
</gene>
<evidence type="ECO:0000256" key="2">
    <source>
        <dbReference type="SAM" id="SignalP"/>
    </source>
</evidence>
<evidence type="ECO:0000313" key="5">
    <source>
        <dbReference type="Proteomes" id="UP000016562"/>
    </source>
</evidence>
<keyword evidence="5" id="KW-1185">Reference proteome</keyword>
<reference evidence="4 5" key="1">
    <citation type="submission" date="2013-09" db="EMBL/GenBank/DDBJ databases">
        <title>Whole genome shotgun sequence of Vibrio ezurae NBRC 102218.</title>
        <authorList>
            <person name="Yoshida I."/>
            <person name="Hosoyama A."/>
            <person name="Numata M."/>
            <person name="Hashimoto M."/>
            <person name="Hosoyama Y."/>
            <person name="Tsuchikane K."/>
            <person name="Noguchi M."/>
            <person name="Hirakata S."/>
            <person name="Ichikawa N."/>
            <person name="Ohji S."/>
            <person name="Yamazoe A."/>
            <person name="Fujita N."/>
        </authorList>
    </citation>
    <scope>NUCLEOTIDE SEQUENCE [LARGE SCALE GENOMIC DNA]</scope>
    <source>
        <strain evidence="4 5">NBRC 102218</strain>
    </source>
</reference>
<dbReference type="EMBL" id="BATM01000022">
    <property type="protein sequence ID" value="GAD80034.1"/>
    <property type="molecule type" value="Genomic_DNA"/>
</dbReference>
<organism evidence="4 5">
    <name type="scientific">Vibrio ezurae NBRC 102218</name>
    <dbReference type="NCBI Taxonomy" id="1219080"/>
    <lineage>
        <taxon>Bacteria</taxon>
        <taxon>Pseudomonadati</taxon>
        <taxon>Pseudomonadota</taxon>
        <taxon>Gammaproteobacteria</taxon>
        <taxon>Vibrionales</taxon>
        <taxon>Vibrionaceae</taxon>
        <taxon>Vibrio</taxon>
    </lineage>
</organism>
<evidence type="ECO:0000313" key="4">
    <source>
        <dbReference type="EMBL" id="GAD80034.1"/>
    </source>
</evidence>
<name>U3CFM9_9VIBR</name>
<evidence type="ECO:0000256" key="1">
    <source>
        <dbReference type="ARBA" id="ARBA00022729"/>
    </source>
</evidence>
<dbReference type="SUPFAM" id="SSF56925">
    <property type="entry name" value="OMPA-like"/>
    <property type="match status" value="1"/>
</dbReference>